<dbReference type="EMBL" id="MU277196">
    <property type="protein sequence ID" value="KAI0065155.1"/>
    <property type="molecule type" value="Genomic_DNA"/>
</dbReference>
<gene>
    <name evidence="1" type="ORF">BV25DRAFT_1769518</name>
</gene>
<dbReference type="Proteomes" id="UP000814140">
    <property type="component" value="Unassembled WGS sequence"/>
</dbReference>
<feature type="non-terminal residue" evidence="1">
    <location>
        <position position="474"/>
    </location>
</feature>
<feature type="non-terminal residue" evidence="1">
    <location>
        <position position="1"/>
    </location>
</feature>
<reference evidence="1" key="1">
    <citation type="submission" date="2021-03" db="EMBL/GenBank/DDBJ databases">
        <authorList>
            <consortium name="DOE Joint Genome Institute"/>
            <person name="Ahrendt S."/>
            <person name="Looney B.P."/>
            <person name="Miyauchi S."/>
            <person name="Morin E."/>
            <person name="Drula E."/>
            <person name="Courty P.E."/>
            <person name="Chicoki N."/>
            <person name="Fauchery L."/>
            <person name="Kohler A."/>
            <person name="Kuo A."/>
            <person name="Labutti K."/>
            <person name="Pangilinan J."/>
            <person name="Lipzen A."/>
            <person name="Riley R."/>
            <person name="Andreopoulos W."/>
            <person name="He G."/>
            <person name="Johnson J."/>
            <person name="Barry K.W."/>
            <person name="Grigoriev I.V."/>
            <person name="Nagy L."/>
            <person name="Hibbett D."/>
            <person name="Henrissat B."/>
            <person name="Matheny P.B."/>
            <person name="Labbe J."/>
            <person name="Martin F."/>
        </authorList>
    </citation>
    <scope>NUCLEOTIDE SEQUENCE</scope>
    <source>
        <strain evidence="1">HHB10654</strain>
    </source>
</reference>
<organism evidence="1 2">
    <name type="scientific">Artomyces pyxidatus</name>
    <dbReference type="NCBI Taxonomy" id="48021"/>
    <lineage>
        <taxon>Eukaryota</taxon>
        <taxon>Fungi</taxon>
        <taxon>Dikarya</taxon>
        <taxon>Basidiomycota</taxon>
        <taxon>Agaricomycotina</taxon>
        <taxon>Agaricomycetes</taxon>
        <taxon>Russulales</taxon>
        <taxon>Auriscalpiaceae</taxon>
        <taxon>Artomyces</taxon>
    </lineage>
</organism>
<comment type="caution">
    <text evidence="1">The sequence shown here is derived from an EMBL/GenBank/DDBJ whole genome shotgun (WGS) entry which is preliminary data.</text>
</comment>
<sequence length="474" mass="53084">GLPIIGNVLDLYEKQWITFTEWKKAYGDVVYFNVIGQPAIVLNTPKAAIDLLERRSAIYSDRVRNIVGAEIQSGGLVMIFMNHGAAWRRLRKAAHEGLNGNGTKEHLKSAQHREAIMLALGFLDEPCAWNEHMRRATASVIMSVSYDTPSILSKEDSAVRAIEDIVAHFERAALPGAHLVEFFPWMMHIPRRFAKWRREAERWFARDSAMFEGLYNRLLAVKEKGADRPSISGMLIKNAERYGLSGRESAWLAGTMYVAGVDTTTSTLSWGILAMLVYPHAQRRAQAELDAVVGRSRVPNFADLPHLHYLRALVRELFRWRPVGPMALPHLSTQDDWYDGMYIPKGTICVPNVWAMNHNVDLFGADAEEFNPDRFLDAQGHVKPPVPDTKDDGHFTFGFGRRVCPGKQVANNSVSIMMAVALWASSFERLKDAEGLEIPLSLEGGVTHGVAVGPLPFQCHITTRFPEASVLLEQ</sequence>
<evidence type="ECO:0000313" key="1">
    <source>
        <dbReference type="EMBL" id="KAI0065155.1"/>
    </source>
</evidence>
<name>A0ACB8TA15_9AGAM</name>
<keyword evidence="2" id="KW-1185">Reference proteome</keyword>
<accession>A0ACB8TA15</accession>
<protein>
    <submittedName>
        <fullName evidence="1">Cytochrome P450</fullName>
    </submittedName>
</protein>
<evidence type="ECO:0000313" key="2">
    <source>
        <dbReference type="Proteomes" id="UP000814140"/>
    </source>
</evidence>
<proteinExistence type="predicted"/>
<reference evidence="1" key="2">
    <citation type="journal article" date="2022" name="New Phytol.">
        <title>Evolutionary transition to the ectomycorrhizal habit in the genomes of a hyperdiverse lineage of mushroom-forming fungi.</title>
        <authorList>
            <person name="Looney B."/>
            <person name="Miyauchi S."/>
            <person name="Morin E."/>
            <person name="Drula E."/>
            <person name="Courty P.E."/>
            <person name="Kohler A."/>
            <person name="Kuo A."/>
            <person name="LaButti K."/>
            <person name="Pangilinan J."/>
            <person name="Lipzen A."/>
            <person name="Riley R."/>
            <person name="Andreopoulos W."/>
            <person name="He G."/>
            <person name="Johnson J."/>
            <person name="Nolan M."/>
            <person name="Tritt A."/>
            <person name="Barry K.W."/>
            <person name="Grigoriev I.V."/>
            <person name="Nagy L.G."/>
            <person name="Hibbett D."/>
            <person name="Henrissat B."/>
            <person name="Matheny P.B."/>
            <person name="Labbe J."/>
            <person name="Martin F.M."/>
        </authorList>
    </citation>
    <scope>NUCLEOTIDE SEQUENCE</scope>
    <source>
        <strain evidence="1">HHB10654</strain>
    </source>
</reference>